<evidence type="ECO:0000313" key="12">
    <source>
        <dbReference type="EMBL" id="ADI36252.1"/>
    </source>
</evidence>
<dbReference type="NCBIfam" id="TIGR02138">
    <property type="entry name" value="phosphate_pstC"/>
    <property type="match status" value="1"/>
</dbReference>
<dbReference type="InterPro" id="IPR035906">
    <property type="entry name" value="MetI-like_sf"/>
</dbReference>
<evidence type="ECO:0000256" key="6">
    <source>
        <dbReference type="ARBA" id="ARBA00022692"/>
    </source>
</evidence>
<feature type="transmembrane region" description="Helical" evidence="9">
    <location>
        <begin position="271"/>
        <end position="294"/>
    </location>
</feature>
<comment type="similarity">
    <text evidence="2 10">Belongs to the binding-protein-dependent transport system permease family. CysTW subfamily.</text>
</comment>
<feature type="transmembrane region" description="Helical" evidence="9">
    <location>
        <begin position="125"/>
        <end position="145"/>
    </location>
</feature>
<accession>D7DSZ2</accession>
<dbReference type="Pfam" id="PF00528">
    <property type="entry name" value="BPD_transp_1"/>
    <property type="match status" value="1"/>
</dbReference>
<feature type="transmembrane region" description="Helical" evidence="9">
    <location>
        <begin position="80"/>
        <end position="113"/>
    </location>
</feature>
<feature type="transmembrane region" description="Helical" evidence="9">
    <location>
        <begin position="207"/>
        <end position="228"/>
    </location>
</feature>
<dbReference type="InterPro" id="IPR000515">
    <property type="entry name" value="MetI-like"/>
</dbReference>
<evidence type="ECO:0000256" key="8">
    <source>
        <dbReference type="ARBA" id="ARBA00023136"/>
    </source>
</evidence>
<dbReference type="Gene3D" id="1.10.3720.10">
    <property type="entry name" value="MetI-like"/>
    <property type="match status" value="1"/>
</dbReference>
<dbReference type="PANTHER" id="PTHR30425:SF1">
    <property type="entry name" value="PHOSPHATE TRANSPORT SYSTEM PERMEASE PROTEIN PSTC"/>
    <property type="match status" value="1"/>
</dbReference>
<feature type="domain" description="ABC transmembrane type-1" evidence="11">
    <location>
        <begin position="84"/>
        <end position="294"/>
    </location>
</feature>
<dbReference type="HOGENOM" id="CLU_033621_1_0_2"/>
<evidence type="ECO:0000256" key="9">
    <source>
        <dbReference type="RuleBase" id="RU363032"/>
    </source>
</evidence>
<evidence type="ECO:0000313" key="13">
    <source>
        <dbReference type="Proteomes" id="UP000007722"/>
    </source>
</evidence>
<evidence type="ECO:0000256" key="1">
    <source>
        <dbReference type="ARBA" id="ARBA00004651"/>
    </source>
</evidence>
<name>D7DSZ2_METV3</name>
<evidence type="ECO:0000256" key="7">
    <source>
        <dbReference type="ARBA" id="ARBA00022989"/>
    </source>
</evidence>
<sequence length="305" mass="33063">MVLTNFTKFTKFTKLTQKNRKFNKKIPEYTLKFFAMFSSSIIFAIVIFLVYNTAPLITEINLLDFLLGNRWYPSKELYGILPMIIGTIITSFIALAIAVPLGVGCAIFLSEIIPNSISKVFRSSIEILATIPSVVYGFIGMILLIPLIRDIFGGTGFSALSGGIILSIMILPTIVSLSEDALRTVPSALKDGSLALGATRFQTLKNITLPSALSGIISSIILGLGRAVGETMAVIMVVGNWALIPTSPLEPVRTLTSHIVLNIKETATGGVIYHVMFATGLVLLIVVMALNLIAKYVNSKYNLNN</sequence>
<feature type="transmembrane region" description="Helical" evidence="9">
    <location>
        <begin position="151"/>
        <end position="175"/>
    </location>
</feature>
<reference evidence="12 13" key="1">
    <citation type="submission" date="2010-05" db="EMBL/GenBank/DDBJ databases">
        <title>Complete sequence of Methanococcus voltae A3.</title>
        <authorList>
            <consortium name="US DOE Joint Genome Institute"/>
            <person name="Lucas S."/>
            <person name="Copeland A."/>
            <person name="Lapidus A."/>
            <person name="Cheng J.-F."/>
            <person name="Bruce D."/>
            <person name="Goodwin L."/>
            <person name="Pitluck S."/>
            <person name="Lowry S."/>
            <person name="Clum A."/>
            <person name="Land M."/>
            <person name="Hauser L."/>
            <person name="Kyrpides N."/>
            <person name="Mikhailova N."/>
            <person name="Whitman W.B."/>
            <person name="Woyke T."/>
        </authorList>
    </citation>
    <scope>NUCLEOTIDE SEQUENCE [LARGE SCALE GENOMIC DNA]</scope>
    <source>
        <strain evidence="13">ATCC BAA-1334 / A3</strain>
    </source>
</reference>
<evidence type="ECO:0000256" key="3">
    <source>
        <dbReference type="ARBA" id="ARBA00022448"/>
    </source>
</evidence>
<dbReference type="OrthoDB" id="338493at2157"/>
<evidence type="ECO:0000256" key="2">
    <source>
        <dbReference type="ARBA" id="ARBA00007069"/>
    </source>
</evidence>
<keyword evidence="7 9" id="KW-1133">Transmembrane helix</keyword>
<dbReference type="CDD" id="cd06261">
    <property type="entry name" value="TM_PBP2"/>
    <property type="match status" value="1"/>
</dbReference>
<feature type="transmembrane region" description="Helical" evidence="9">
    <location>
        <begin position="29"/>
        <end position="51"/>
    </location>
</feature>
<dbReference type="PROSITE" id="PS50928">
    <property type="entry name" value="ABC_TM1"/>
    <property type="match status" value="1"/>
</dbReference>
<evidence type="ECO:0000256" key="5">
    <source>
        <dbReference type="ARBA" id="ARBA00022592"/>
    </source>
</evidence>
<evidence type="ECO:0000256" key="10">
    <source>
        <dbReference type="RuleBase" id="RU363054"/>
    </source>
</evidence>
<gene>
    <name evidence="12" type="ordered locus">Mvol_0593</name>
</gene>
<dbReference type="KEGG" id="mvo:Mvol_0593"/>
<dbReference type="SUPFAM" id="SSF161098">
    <property type="entry name" value="MetI-like"/>
    <property type="match status" value="1"/>
</dbReference>
<dbReference type="InterPro" id="IPR011864">
    <property type="entry name" value="Phosphate_PstC"/>
</dbReference>
<keyword evidence="5 10" id="KW-0592">Phosphate transport</keyword>
<keyword evidence="3 9" id="KW-0813">Transport</keyword>
<dbReference type="Proteomes" id="UP000007722">
    <property type="component" value="Chromosome"/>
</dbReference>
<dbReference type="InterPro" id="IPR051124">
    <property type="entry name" value="Phosphate_Transport_Permease"/>
</dbReference>
<dbReference type="AlphaFoldDB" id="D7DSZ2"/>
<protein>
    <recommendedName>
        <fullName evidence="10">Phosphate transport system permease protein</fullName>
    </recommendedName>
</protein>
<dbReference type="InParanoid" id="D7DSZ2"/>
<dbReference type="eggNOG" id="arCOG00167">
    <property type="taxonomic scope" value="Archaea"/>
</dbReference>
<keyword evidence="13" id="KW-1185">Reference proteome</keyword>
<keyword evidence="6 9" id="KW-0812">Transmembrane</keyword>
<dbReference type="EMBL" id="CP002057">
    <property type="protein sequence ID" value="ADI36252.1"/>
    <property type="molecule type" value="Genomic_DNA"/>
</dbReference>
<proteinExistence type="inferred from homology"/>
<comment type="function">
    <text evidence="10">Part of the binding-protein-dependent transport system for phosphate; probably responsible for the translocation of the substrate across the membrane.</text>
</comment>
<evidence type="ECO:0000256" key="4">
    <source>
        <dbReference type="ARBA" id="ARBA00022475"/>
    </source>
</evidence>
<dbReference type="PANTHER" id="PTHR30425">
    <property type="entry name" value="PHOSPHATE TRANSPORT SYSTEM PERMEASE PROTEIN PST"/>
    <property type="match status" value="1"/>
</dbReference>
<evidence type="ECO:0000259" key="11">
    <source>
        <dbReference type="PROSITE" id="PS50928"/>
    </source>
</evidence>
<keyword evidence="4 10" id="KW-1003">Cell membrane</keyword>
<keyword evidence="8 9" id="KW-0472">Membrane</keyword>
<organism evidence="12 13">
    <name type="scientific">Methanococcus voltae (strain ATCC BAA-1334 / A3)</name>
    <dbReference type="NCBI Taxonomy" id="456320"/>
    <lineage>
        <taxon>Archaea</taxon>
        <taxon>Methanobacteriati</taxon>
        <taxon>Methanobacteriota</taxon>
        <taxon>Methanomada group</taxon>
        <taxon>Methanococci</taxon>
        <taxon>Methanococcales</taxon>
        <taxon>Methanococcaceae</taxon>
        <taxon>Methanococcus</taxon>
    </lineage>
</organism>
<dbReference type="GO" id="GO:0005886">
    <property type="term" value="C:plasma membrane"/>
    <property type="evidence" value="ECO:0007669"/>
    <property type="project" value="UniProtKB-SubCell"/>
</dbReference>
<dbReference type="GO" id="GO:0006817">
    <property type="term" value="P:phosphate ion transport"/>
    <property type="evidence" value="ECO:0007669"/>
    <property type="project" value="UniProtKB-KW"/>
</dbReference>
<dbReference type="FunCoup" id="D7DSZ2">
    <property type="interactions" value="3"/>
</dbReference>
<dbReference type="STRING" id="456320.Mvol_0593"/>
<dbReference type="GO" id="GO:0005315">
    <property type="term" value="F:phosphate transmembrane transporter activity"/>
    <property type="evidence" value="ECO:0007669"/>
    <property type="project" value="InterPro"/>
</dbReference>
<comment type="subcellular location">
    <subcellularLocation>
        <location evidence="1 9">Cell membrane</location>
        <topology evidence="1 9">Multi-pass membrane protein</topology>
    </subcellularLocation>
</comment>